<keyword evidence="4" id="KW-1185">Reference proteome</keyword>
<evidence type="ECO:0000313" key="2">
    <source>
        <dbReference type="EMBL" id="PNR56088.1"/>
    </source>
</evidence>
<dbReference type="AlphaFoldDB" id="A0A2K1KQP2"/>
<keyword evidence="1" id="KW-0812">Transmembrane</keyword>
<protein>
    <submittedName>
        <fullName evidence="2 3">Uncharacterized protein</fullName>
    </submittedName>
</protein>
<reference evidence="3" key="3">
    <citation type="submission" date="2020-12" db="UniProtKB">
        <authorList>
            <consortium name="EnsemblPlants"/>
        </authorList>
    </citation>
    <scope>IDENTIFICATION</scope>
</reference>
<evidence type="ECO:0000313" key="4">
    <source>
        <dbReference type="Proteomes" id="UP000006727"/>
    </source>
</evidence>
<dbReference type="Gramene" id="Pp3c4_31430V3.2">
    <property type="protein sequence ID" value="PAC:32921234.CDS.1"/>
    <property type="gene ID" value="Pp3c4_31430"/>
</dbReference>
<dbReference type="EnsemblPlants" id="Pp3c4_31430V3.1">
    <property type="protein sequence ID" value="PAC:32921233.CDS.1"/>
    <property type="gene ID" value="Pp3c4_31430"/>
</dbReference>
<dbReference type="InParanoid" id="A0A2K1KQP2"/>
<evidence type="ECO:0000313" key="3">
    <source>
        <dbReference type="EnsemblPlants" id="PAC:32921233.CDS.1"/>
    </source>
</evidence>
<keyword evidence="1" id="KW-1133">Transmembrane helix</keyword>
<dbReference type="Gramene" id="Pp3c4_31430V3.1">
    <property type="protein sequence ID" value="PAC:32921233.CDS.1"/>
    <property type="gene ID" value="Pp3c4_31430"/>
</dbReference>
<feature type="transmembrane region" description="Helical" evidence="1">
    <location>
        <begin position="64"/>
        <end position="89"/>
    </location>
</feature>
<dbReference type="EnsemblPlants" id="Pp3c4_31430V3.3">
    <property type="protein sequence ID" value="PAC:32921235.CDS.1"/>
    <property type="gene ID" value="Pp3c4_31430"/>
</dbReference>
<organism evidence="2">
    <name type="scientific">Physcomitrium patens</name>
    <name type="common">Spreading-leaved earth moss</name>
    <name type="synonym">Physcomitrella patens</name>
    <dbReference type="NCBI Taxonomy" id="3218"/>
    <lineage>
        <taxon>Eukaryota</taxon>
        <taxon>Viridiplantae</taxon>
        <taxon>Streptophyta</taxon>
        <taxon>Embryophyta</taxon>
        <taxon>Bryophyta</taxon>
        <taxon>Bryophytina</taxon>
        <taxon>Bryopsida</taxon>
        <taxon>Funariidae</taxon>
        <taxon>Funariales</taxon>
        <taxon>Funariaceae</taxon>
        <taxon>Physcomitrium</taxon>
    </lineage>
</organism>
<name>A0A2K1KQP2_PHYPA</name>
<accession>A0A2K1KQP2</accession>
<reference evidence="2 4" key="2">
    <citation type="journal article" date="2018" name="Plant J.">
        <title>The Physcomitrella patens chromosome-scale assembly reveals moss genome structure and evolution.</title>
        <authorList>
            <person name="Lang D."/>
            <person name="Ullrich K.K."/>
            <person name="Murat F."/>
            <person name="Fuchs J."/>
            <person name="Jenkins J."/>
            <person name="Haas F.B."/>
            <person name="Piednoel M."/>
            <person name="Gundlach H."/>
            <person name="Van Bel M."/>
            <person name="Meyberg R."/>
            <person name="Vives C."/>
            <person name="Morata J."/>
            <person name="Symeonidi A."/>
            <person name="Hiss M."/>
            <person name="Muchero W."/>
            <person name="Kamisugi Y."/>
            <person name="Saleh O."/>
            <person name="Blanc G."/>
            <person name="Decker E.L."/>
            <person name="van Gessel N."/>
            <person name="Grimwood J."/>
            <person name="Hayes R.D."/>
            <person name="Graham S.W."/>
            <person name="Gunter L.E."/>
            <person name="McDaniel S.F."/>
            <person name="Hoernstein S.N.W."/>
            <person name="Larsson A."/>
            <person name="Li F.W."/>
            <person name="Perroud P.F."/>
            <person name="Phillips J."/>
            <person name="Ranjan P."/>
            <person name="Rokshar D.S."/>
            <person name="Rothfels C.J."/>
            <person name="Schneider L."/>
            <person name="Shu S."/>
            <person name="Stevenson D.W."/>
            <person name="Thummler F."/>
            <person name="Tillich M."/>
            <person name="Villarreal Aguilar J.C."/>
            <person name="Widiez T."/>
            <person name="Wong G.K."/>
            <person name="Wymore A."/>
            <person name="Zhang Y."/>
            <person name="Zimmer A.D."/>
            <person name="Quatrano R.S."/>
            <person name="Mayer K.F.X."/>
            <person name="Goodstein D."/>
            <person name="Casacuberta J.M."/>
            <person name="Vandepoele K."/>
            <person name="Reski R."/>
            <person name="Cuming A.C."/>
            <person name="Tuskan G.A."/>
            <person name="Maumus F."/>
            <person name="Salse J."/>
            <person name="Schmutz J."/>
            <person name="Rensing S.A."/>
        </authorList>
    </citation>
    <scope>NUCLEOTIDE SEQUENCE [LARGE SCALE GENOMIC DNA]</scope>
    <source>
        <strain evidence="3 4">cv. Gransden 2004</strain>
    </source>
</reference>
<dbReference type="Gramene" id="Pp3c4_31430V3.3">
    <property type="protein sequence ID" value="PAC:32921235.CDS.1"/>
    <property type="gene ID" value="Pp3c4_31430"/>
</dbReference>
<dbReference type="Proteomes" id="UP000006727">
    <property type="component" value="Chromosome 4"/>
</dbReference>
<keyword evidence="1" id="KW-0472">Membrane</keyword>
<sequence>MYSPEITRVQLNLDSQAVLGLISRRFSNYCKVTRLDRWATGSSNEEMLNAFSVKRFVCVMEVRLVAVSPCQVCQSFLFFCFLPFVRLLWEWLP</sequence>
<proteinExistence type="predicted"/>
<gene>
    <name evidence="2" type="ORF">PHYPA_006985</name>
</gene>
<dbReference type="EMBL" id="ABEU02000004">
    <property type="protein sequence ID" value="PNR56088.1"/>
    <property type="molecule type" value="Genomic_DNA"/>
</dbReference>
<reference evidence="2 4" key="1">
    <citation type="journal article" date="2008" name="Science">
        <title>The Physcomitrella genome reveals evolutionary insights into the conquest of land by plants.</title>
        <authorList>
            <person name="Rensing S."/>
            <person name="Lang D."/>
            <person name="Zimmer A."/>
            <person name="Terry A."/>
            <person name="Salamov A."/>
            <person name="Shapiro H."/>
            <person name="Nishiyama T."/>
            <person name="Perroud P.-F."/>
            <person name="Lindquist E."/>
            <person name="Kamisugi Y."/>
            <person name="Tanahashi T."/>
            <person name="Sakakibara K."/>
            <person name="Fujita T."/>
            <person name="Oishi K."/>
            <person name="Shin-I T."/>
            <person name="Kuroki Y."/>
            <person name="Toyoda A."/>
            <person name="Suzuki Y."/>
            <person name="Hashimoto A."/>
            <person name="Yamaguchi K."/>
            <person name="Sugano A."/>
            <person name="Kohara Y."/>
            <person name="Fujiyama A."/>
            <person name="Anterola A."/>
            <person name="Aoki S."/>
            <person name="Ashton N."/>
            <person name="Barbazuk W.B."/>
            <person name="Barker E."/>
            <person name="Bennetzen J."/>
            <person name="Bezanilla M."/>
            <person name="Blankenship R."/>
            <person name="Cho S.H."/>
            <person name="Dutcher S."/>
            <person name="Estelle M."/>
            <person name="Fawcett J.A."/>
            <person name="Gundlach H."/>
            <person name="Hanada K."/>
            <person name="Heyl A."/>
            <person name="Hicks K.A."/>
            <person name="Hugh J."/>
            <person name="Lohr M."/>
            <person name="Mayer K."/>
            <person name="Melkozernov A."/>
            <person name="Murata T."/>
            <person name="Nelson D."/>
            <person name="Pils B."/>
            <person name="Prigge M."/>
            <person name="Reiss B."/>
            <person name="Renner T."/>
            <person name="Rombauts S."/>
            <person name="Rushton P."/>
            <person name="Sanderfoot A."/>
            <person name="Schween G."/>
            <person name="Shiu S.-H."/>
            <person name="Stueber K."/>
            <person name="Theodoulou F.L."/>
            <person name="Tu H."/>
            <person name="Van de Peer Y."/>
            <person name="Verrier P.J."/>
            <person name="Waters E."/>
            <person name="Wood A."/>
            <person name="Yang L."/>
            <person name="Cove D."/>
            <person name="Cuming A."/>
            <person name="Hasebe M."/>
            <person name="Lucas S."/>
            <person name="Mishler D.B."/>
            <person name="Reski R."/>
            <person name="Grigoriev I."/>
            <person name="Quatrano R.S."/>
            <person name="Boore J.L."/>
        </authorList>
    </citation>
    <scope>NUCLEOTIDE SEQUENCE [LARGE SCALE GENOMIC DNA]</scope>
    <source>
        <strain evidence="3 4">cv. Gransden 2004</strain>
    </source>
</reference>
<evidence type="ECO:0000256" key="1">
    <source>
        <dbReference type="SAM" id="Phobius"/>
    </source>
</evidence>
<dbReference type="EnsemblPlants" id="Pp3c4_31430V3.2">
    <property type="protein sequence ID" value="PAC:32921234.CDS.1"/>
    <property type="gene ID" value="Pp3c4_31430"/>
</dbReference>